<keyword evidence="2" id="KW-1185">Reference proteome</keyword>
<protein>
    <submittedName>
        <fullName evidence="1">Uncharacterized protein</fullName>
    </submittedName>
</protein>
<gene>
    <name evidence="1" type="ORF">CA12_11490</name>
</gene>
<organism evidence="1 2">
    <name type="scientific">Alienimonas californiensis</name>
    <dbReference type="NCBI Taxonomy" id="2527989"/>
    <lineage>
        <taxon>Bacteria</taxon>
        <taxon>Pseudomonadati</taxon>
        <taxon>Planctomycetota</taxon>
        <taxon>Planctomycetia</taxon>
        <taxon>Planctomycetales</taxon>
        <taxon>Planctomycetaceae</taxon>
        <taxon>Alienimonas</taxon>
    </lineage>
</organism>
<dbReference type="AlphaFoldDB" id="A0A517P6S1"/>
<proteinExistence type="predicted"/>
<dbReference type="KEGG" id="acaf:CA12_11490"/>
<name>A0A517P6S1_9PLAN</name>
<evidence type="ECO:0000313" key="2">
    <source>
        <dbReference type="Proteomes" id="UP000318741"/>
    </source>
</evidence>
<dbReference type="EMBL" id="CP036265">
    <property type="protein sequence ID" value="QDT15069.1"/>
    <property type="molecule type" value="Genomic_DNA"/>
</dbReference>
<reference evidence="1 2" key="1">
    <citation type="submission" date="2019-02" db="EMBL/GenBank/DDBJ databases">
        <title>Deep-cultivation of Planctomycetes and their phenomic and genomic characterization uncovers novel biology.</title>
        <authorList>
            <person name="Wiegand S."/>
            <person name="Jogler M."/>
            <person name="Boedeker C."/>
            <person name="Pinto D."/>
            <person name="Vollmers J."/>
            <person name="Rivas-Marin E."/>
            <person name="Kohn T."/>
            <person name="Peeters S.H."/>
            <person name="Heuer A."/>
            <person name="Rast P."/>
            <person name="Oberbeckmann S."/>
            <person name="Bunk B."/>
            <person name="Jeske O."/>
            <person name="Meyerdierks A."/>
            <person name="Storesund J.E."/>
            <person name="Kallscheuer N."/>
            <person name="Luecker S."/>
            <person name="Lage O.M."/>
            <person name="Pohl T."/>
            <person name="Merkel B.J."/>
            <person name="Hornburger P."/>
            <person name="Mueller R.-W."/>
            <person name="Bruemmer F."/>
            <person name="Labrenz M."/>
            <person name="Spormann A.M."/>
            <person name="Op den Camp H."/>
            <person name="Overmann J."/>
            <person name="Amann R."/>
            <person name="Jetten M.S.M."/>
            <person name="Mascher T."/>
            <person name="Medema M.H."/>
            <person name="Devos D.P."/>
            <person name="Kaster A.-K."/>
            <person name="Ovreas L."/>
            <person name="Rohde M."/>
            <person name="Galperin M.Y."/>
            <person name="Jogler C."/>
        </authorList>
    </citation>
    <scope>NUCLEOTIDE SEQUENCE [LARGE SCALE GENOMIC DNA]</scope>
    <source>
        <strain evidence="1 2">CA12</strain>
    </source>
</reference>
<sequence>MPDTNMRHPLKAGQDRKSRMHVLDLLGRPDRREALDQLIETTGFRLADEPTFRPLSREEDDAAEYELERYLRESNGQLPTLDDEWWFPNRDDGGAGPVWDLIATLAPLQEEPSPRPALLLVEAKAHVGELKHKDPQKPLPPDASPERIKNRHSILGCINETQMRLNRAHRGRKRLSTADRYQLMNRLAYACKMASEGCDVVLMYLGFLGDRGIKKGEWLRDDRHWQRAVGAYVRGRLPQWTLDRPLTIQDPGSEKSGTLWFIARSLPVTRNTPS</sequence>
<dbReference type="Proteomes" id="UP000318741">
    <property type="component" value="Chromosome"/>
</dbReference>
<evidence type="ECO:0000313" key="1">
    <source>
        <dbReference type="EMBL" id="QDT15069.1"/>
    </source>
</evidence>
<accession>A0A517P6S1</accession>